<dbReference type="OrthoDB" id="5351126at2759"/>
<name>A7TSW5_VANPO</name>
<feature type="compositionally biased region" description="Low complexity" evidence="1">
    <location>
        <begin position="237"/>
        <end position="256"/>
    </location>
</feature>
<proteinExistence type="predicted"/>
<dbReference type="GeneID" id="5542671"/>
<dbReference type="HOGENOM" id="CLU_017243_0_0_1"/>
<feature type="region of interest" description="Disordered" evidence="1">
    <location>
        <begin position="301"/>
        <end position="336"/>
    </location>
</feature>
<feature type="compositionally biased region" description="Polar residues" evidence="1">
    <location>
        <begin position="225"/>
        <end position="236"/>
    </location>
</feature>
<evidence type="ECO:0000256" key="1">
    <source>
        <dbReference type="SAM" id="MobiDB-lite"/>
    </source>
</evidence>
<accession>A7TSW5</accession>
<keyword evidence="3" id="KW-1185">Reference proteome</keyword>
<evidence type="ECO:0000313" key="3">
    <source>
        <dbReference type="Proteomes" id="UP000000267"/>
    </source>
</evidence>
<feature type="compositionally biased region" description="Low complexity" evidence="1">
    <location>
        <begin position="373"/>
        <end position="383"/>
    </location>
</feature>
<reference evidence="2 3" key="1">
    <citation type="journal article" date="2007" name="Proc. Natl. Acad. Sci. U.S.A.">
        <title>Independent sorting-out of thousands of duplicated gene pairs in two yeast species descended from a whole-genome duplication.</title>
        <authorList>
            <person name="Scannell D.R."/>
            <person name="Frank A.C."/>
            <person name="Conant G.C."/>
            <person name="Byrne K.P."/>
            <person name="Woolfit M."/>
            <person name="Wolfe K.H."/>
        </authorList>
    </citation>
    <scope>NUCLEOTIDE SEQUENCE [LARGE SCALE GENOMIC DNA]</scope>
    <source>
        <strain evidence="3">ATCC 22028 / DSM 70294 / BCRC 21397 / CBS 2163 / NBRC 10782 / NRRL Y-8283 / UCD 57-17</strain>
    </source>
</reference>
<feature type="compositionally biased region" description="Low complexity" evidence="1">
    <location>
        <begin position="212"/>
        <end position="224"/>
    </location>
</feature>
<protein>
    <submittedName>
        <fullName evidence="2">Uncharacterized protein</fullName>
    </submittedName>
</protein>
<dbReference type="InParanoid" id="A7TSW5"/>
<feature type="region of interest" description="Disordered" evidence="1">
    <location>
        <begin position="356"/>
        <end position="383"/>
    </location>
</feature>
<sequence length="843" mass="96050">MESVNIVNTNYARYGVSVYQQLYGGENSRSSSYQNEYDSSMNYNSGGTYSNNNNHIWNDNATIVSTASKIKQKYRSLINSSSKKLKNKKKKKHATLKKEDGIIKRSKSDEVYKKIDDLPLELLVLILSNLNDDESADNQKENYNEFLYYCLYVNKKFYLATKTLLYASPYLTSTYRAAQFVTSLRLYPDNGLLVRNLDLSKLKNGLLPFTDNKNSNENSNANTSQQEGNPQVDNAVTNTEIPPINNIPEENTSNSETITVQKQVALATWRDWRYRYDPLYSSPLLNSLNWKKVSSHSSSNSIATLSNSSIGNNNSSSSTNSSVFSSNRLRSNSSTSSITNSIMSTLTNTITSTMTNSSSIVGSSNESIKKVPSNLNSSSNSNSIRKSQWLNRLKFKNSKHNVGKINHSTILNKSEVNNSGAEEVQVKESEDKEIKDVDGAKSFNEVTVHNPNEEKKKYKRKHPYANKFLLKYCSYRDLPLGYVLHMLKLCPNLVEVNFSNLVICNDFHVINHDKSSQQSIGMLVSKSNQLNNIRNYQKEQFEILPSLDESVIATRSDYTLDVMFLTDSSKNYDYIDMKDTKKRSRSSTLFDSMNLSPSDNYIQTTKVNEVKRQRSVELKQINPSEIFNELMFIDDNNMSFTLKNIIMNGVIWCREYMIKNFVLSLYQKNINRAIDLSFTKSGLNRRVPWASSGNLFDLVALLIMDEILQKDNLALESLFNIKKDQIFGKTDFESTVINSSELLNIKFGKLKDQQDNSIDCKIIIESSDDPTTFNIRKENGITVLTIYLYSQDSIFLTGVSSTQEFVSKPCKKIDRLTRELLSNIRELQCEELRMNIGENNYVI</sequence>
<feature type="region of interest" description="Disordered" evidence="1">
    <location>
        <begin position="209"/>
        <end position="256"/>
    </location>
</feature>
<dbReference type="eggNOG" id="ENOG502R67H">
    <property type="taxonomic scope" value="Eukaryota"/>
</dbReference>
<dbReference type="RefSeq" id="XP_001642505.1">
    <property type="nucleotide sequence ID" value="XM_001642455.1"/>
</dbReference>
<dbReference type="PhylomeDB" id="A7TSW5"/>
<evidence type="ECO:0000313" key="2">
    <source>
        <dbReference type="EMBL" id="EDO14647.1"/>
    </source>
</evidence>
<dbReference type="EMBL" id="DS480527">
    <property type="protein sequence ID" value="EDO14647.1"/>
    <property type="molecule type" value="Genomic_DNA"/>
</dbReference>
<dbReference type="OMA" id="VWCRQYM"/>
<dbReference type="FunCoup" id="A7TSW5">
    <property type="interactions" value="44"/>
</dbReference>
<dbReference type="GO" id="GO:0007165">
    <property type="term" value="P:signal transduction"/>
    <property type="evidence" value="ECO:0007669"/>
    <property type="project" value="EnsemblFungi"/>
</dbReference>
<organism evidence="3">
    <name type="scientific">Vanderwaltozyma polyspora (strain ATCC 22028 / DSM 70294 / BCRC 21397 / CBS 2163 / NBRC 10782 / NRRL Y-8283 / UCD 57-17)</name>
    <name type="common">Kluyveromyces polysporus</name>
    <dbReference type="NCBI Taxonomy" id="436907"/>
    <lineage>
        <taxon>Eukaryota</taxon>
        <taxon>Fungi</taxon>
        <taxon>Dikarya</taxon>
        <taxon>Ascomycota</taxon>
        <taxon>Saccharomycotina</taxon>
        <taxon>Saccharomycetes</taxon>
        <taxon>Saccharomycetales</taxon>
        <taxon>Saccharomycetaceae</taxon>
        <taxon>Vanderwaltozyma</taxon>
    </lineage>
</organism>
<feature type="compositionally biased region" description="Low complexity" evidence="1">
    <location>
        <begin position="356"/>
        <end position="366"/>
    </location>
</feature>
<gene>
    <name evidence="2" type="ORF">Kpol_299p7</name>
</gene>
<dbReference type="AlphaFoldDB" id="A7TSW5"/>
<dbReference type="KEGG" id="vpo:Kpol_299p7"/>
<dbReference type="Proteomes" id="UP000000267">
    <property type="component" value="Unassembled WGS sequence"/>
</dbReference>